<dbReference type="InterPro" id="IPR001482">
    <property type="entry name" value="T2SS/T4SS_dom"/>
</dbReference>
<evidence type="ECO:0000259" key="2">
    <source>
        <dbReference type="Pfam" id="PF00437"/>
    </source>
</evidence>
<evidence type="ECO:0000313" key="3">
    <source>
        <dbReference type="EMBL" id="KRR25260.1"/>
    </source>
</evidence>
<dbReference type="EMBL" id="LLYB01000057">
    <property type="protein sequence ID" value="KRR25260.1"/>
    <property type="molecule type" value="Genomic_DNA"/>
</dbReference>
<proteinExistence type="inferred from homology"/>
<dbReference type="CDD" id="cd01130">
    <property type="entry name" value="VirB11-like_ATPase"/>
    <property type="match status" value="1"/>
</dbReference>
<dbReference type="PANTHER" id="PTHR30486">
    <property type="entry name" value="TWITCHING MOTILITY PROTEIN PILT"/>
    <property type="match status" value="1"/>
</dbReference>
<dbReference type="RefSeq" id="WP_057857929.1">
    <property type="nucleotide sequence ID" value="NZ_LLYB01000057.1"/>
</dbReference>
<dbReference type="NCBIfam" id="TIGR02782">
    <property type="entry name" value="TrbB_P"/>
    <property type="match status" value="1"/>
</dbReference>
<gene>
    <name evidence="3" type="ORF">CQ14_09595</name>
</gene>
<dbReference type="AlphaFoldDB" id="A0A0R3N048"/>
<sequence length="335" mass="35992">MSDLLSPETRERRRNMLRTAMGPAIALALDEPDVVEILVNPDGRLWLDRHGSGRADTGVILTPHEAERIIRLVASHVRAEASGSSPIVSAELPETGERFEGLLPPVALAACFAIRKPATTTFRLSDYVRAQIASPAMAKILSEAVAEGRNILVAGGTGSGKTTLANALLAEVAGLDQRLVIIEDTRELRCDAKDAVALRTKPGVATLADLVRSTLRLRPDRIVVGEVRGGEALDMLKAWNTGHPGGIATVHANSARAALYRIEQLIQEAVTTVPRRLIAEAIDLVVFIKGRGPGRRIETAVEVKGLDRSGDYVLEIPPELPTPVNHPWSRPGESS</sequence>
<dbReference type="SUPFAM" id="SSF52540">
    <property type="entry name" value="P-loop containing nucleoside triphosphate hydrolases"/>
    <property type="match status" value="1"/>
</dbReference>
<reference evidence="3 4" key="1">
    <citation type="submission" date="2014-03" db="EMBL/GenBank/DDBJ databases">
        <title>Bradyrhizobium valentinum sp. nov., isolated from effective nodules of Lupinus mariae-josephae, a lupine endemic of basic-lime soils in Eastern Spain.</title>
        <authorList>
            <person name="Duran D."/>
            <person name="Rey L."/>
            <person name="Navarro A."/>
            <person name="Busquets A."/>
            <person name="Imperial J."/>
            <person name="Ruiz-Argueso T."/>
        </authorList>
    </citation>
    <scope>NUCLEOTIDE SEQUENCE [LARGE SCALE GENOMIC DNA]</scope>
    <source>
        <strain evidence="3 4">CCBAU 23086</strain>
    </source>
</reference>
<dbReference type="GO" id="GO:0005737">
    <property type="term" value="C:cytoplasm"/>
    <property type="evidence" value="ECO:0007669"/>
    <property type="project" value="InterPro"/>
</dbReference>
<dbReference type="GO" id="GO:0016887">
    <property type="term" value="F:ATP hydrolysis activity"/>
    <property type="evidence" value="ECO:0007669"/>
    <property type="project" value="InterPro"/>
</dbReference>
<evidence type="ECO:0000313" key="4">
    <source>
        <dbReference type="Proteomes" id="UP000051660"/>
    </source>
</evidence>
<dbReference type="PANTHER" id="PTHR30486:SF6">
    <property type="entry name" value="TYPE IV PILUS RETRACTATION ATPASE PILT"/>
    <property type="match status" value="1"/>
</dbReference>
<comment type="caution">
    <text evidence="3">The sequence shown here is derived from an EMBL/GenBank/DDBJ whole genome shotgun (WGS) entry which is preliminary data.</text>
</comment>
<dbReference type="InterPro" id="IPR014149">
    <property type="entry name" value="Conjug-transfer_TrbB"/>
</dbReference>
<comment type="similarity">
    <text evidence="1">Belongs to the GSP E family.</text>
</comment>
<dbReference type="InterPro" id="IPR050921">
    <property type="entry name" value="T4SS_GSP_E_ATPase"/>
</dbReference>
<name>A0A0R3N048_9BRAD</name>
<dbReference type="InterPro" id="IPR027417">
    <property type="entry name" value="P-loop_NTPase"/>
</dbReference>
<organism evidence="3 4">
    <name type="scientific">Bradyrhizobium lablabi</name>
    <dbReference type="NCBI Taxonomy" id="722472"/>
    <lineage>
        <taxon>Bacteria</taxon>
        <taxon>Pseudomonadati</taxon>
        <taxon>Pseudomonadota</taxon>
        <taxon>Alphaproteobacteria</taxon>
        <taxon>Hyphomicrobiales</taxon>
        <taxon>Nitrobacteraceae</taxon>
        <taxon>Bradyrhizobium</taxon>
    </lineage>
</organism>
<dbReference type="Proteomes" id="UP000051660">
    <property type="component" value="Unassembled WGS sequence"/>
</dbReference>
<accession>A0A0R3N048</accession>
<dbReference type="Pfam" id="PF00437">
    <property type="entry name" value="T2SSE"/>
    <property type="match status" value="1"/>
</dbReference>
<dbReference type="Gene3D" id="3.30.450.90">
    <property type="match status" value="1"/>
</dbReference>
<evidence type="ECO:0000256" key="1">
    <source>
        <dbReference type="ARBA" id="ARBA00006611"/>
    </source>
</evidence>
<feature type="domain" description="Bacterial type II secretion system protein E" evidence="2">
    <location>
        <begin position="83"/>
        <end position="286"/>
    </location>
</feature>
<dbReference type="Gene3D" id="3.40.50.300">
    <property type="entry name" value="P-loop containing nucleotide triphosphate hydrolases"/>
    <property type="match status" value="1"/>
</dbReference>
<protein>
    <submittedName>
        <fullName evidence="3">Conjugal transfer protein TrbB</fullName>
    </submittedName>
</protein>
<dbReference type="GO" id="GO:0005524">
    <property type="term" value="F:ATP binding"/>
    <property type="evidence" value="ECO:0007669"/>
    <property type="project" value="InterPro"/>
</dbReference>